<dbReference type="RefSeq" id="WP_064596012.1">
    <property type="nucleotide sequence ID" value="NZ_CP134782.1"/>
</dbReference>
<dbReference type="EMBL" id="LYRP01000003">
    <property type="protein sequence ID" value="OAT77976.1"/>
    <property type="molecule type" value="Genomic_DNA"/>
</dbReference>
<accession>A0A1B7L6R9</accession>
<organism evidence="1 2">
    <name type="scientific">Mangrovibacter phragmitis</name>
    <dbReference type="NCBI Taxonomy" id="1691903"/>
    <lineage>
        <taxon>Bacteria</taxon>
        <taxon>Pseudomonadati</taxon>
        <taxon>Pseudomonadota</taxon>
        <taxon>Gammaproteobacteria</taxon>
        <taxon>Enterobacterales</taxon>
        <taxon>Enterobacteriaceae</taxon>
        <taxon>Mangrovibacter</taxon>
    </lineage>
</organism>
<dbReference type="AlphaFoldDB" id="A0A1B7L6R9"/>
<dbReference type="OrthoDB" id="5781652at2"/>
<protein>
    <submittedName>
        <fullName evidence="1">Uncharacterized protein</fullName>
    </submittedName>
</protein>
<dbReference type="Proteomes" id="UP000078225">
    <property type="component" value="Unassembled WGS sequence"/>
</dbReference>
<proteinExistence type="predicted"/>
<evidence type="ECO:0000313" key="2">
    <source>
        <dbReference type="Proteomes" id="UP000078225"/>
    </source>
</evidence>
<gene>
    <name evidence="1" type="ORF">A9B99_19050</name>
</gene>
<reference evidence="2" key="1">
    <citation type="submission" date="2016-05" db="EMBL/GenBank/DDBJ databases">
        <authorList>
            <person name="Behera P."/>
            <person name="Vaishampayan P."/>
            <person name="Singh N."/>
            <person name="Raina V."/>
            <person name="Suar M."/>
            <person name="Pattnaik A."/>
            <person name="Rastogi G."/>
        </authorList>
    </citation>
    <scope>NUCLEOTIDE SEQUENCE [LARGE SCALE GENOMIC DNA]</scope>
    <source>
        <strain evidence="2">MP23</strain>
    </source>
</reference>
<evidence type="ECO:0000313" key="1">
    <source>
        <dbReference type="EMBL" id="OAT77976.1"/>
    </source>
</evidence>
<name>A0A1B7L6R9_9ENTR</name>
<keyword evidence="2" id="KW-1185">Reference proteome</keyword>
<comment type="caution">
    <text evidence="1">The sequence shown here is derived from an EMBL/GenBank/DDBJ whole genome shotgun (WGS) entry which is preliminary data.</text>
</comment>
<sequence>MEINEVIAADLPDEAVQATEGGAVWQKLAQEVMDTIRQQHELTWSAPDEDLASGEHFAKKVEVTCP</sequence>